<comment type="similarity">
    <text evidence="15">Belongs to the protein kinase superfamily. Ser/Thr protein kinase family. Aurora subfamily.</text>
</comment>
<dbReference type="InterPro" id="IPR000719">
    <property type="entry name" value="Prot_kinase_dom"/>
</dbReference>
<protein>
    <recommendedName>
        <fullName evidence="15">Aurora kinase</fullName>
        <ecNumber evidence="15">2.7.11.1</ecNumber>
    </recommendedName>
</protein>
<proteinExistence type="inferred from homology"/>
<evidence type="ECO:0000256" key="10">
    <source>
        <dbReference type="PIRSR" id="PIRSR630616-1"/>
    </source>
</evidence>
<comment type="catalytic activity">
    <reaction evidence="8 15">
        <text>L-threonyl-[protein] + ATP = O-phospho-L-threonyl-[protein] + ADP + H(+)</text>
        <dbReference type="Rhea" id="RHEA:46608"/>
        <dbReference type="Rhea" id="RHEA-COMP:11060"/>
        <dbReference type="Rhea" id="RHEA-COMP:11605"/>
        <dbReference type="ChEBI" id="CHEBI:15378"/>
        <dbReference type="ChEBI" id="CHEBI:30013"/>
        <dbReference type="ChEBI" id="CHEBI:30616"/>
        <dbReference type="ChEBI" id="CHEBI:61977"/>
        <dbReference type="ChEBI" id="CHEBI:456216"/>
        <dbReference type="EC" id="2.7.11.1"/>
    </reaction>
</comment>
<evidence type="ECO:0000256" key="6">
    <source>
        <dbReference type="ARBA" id="ARBA00022840"/>
    </source>
</evidence>
<evidence type="ECO:0000256" key="14">
    <source>
        <dbReference type="RuleBase" id="RU000304"/>
    </source>
</evidence>
<keyword evidence="7" id="KW-0460">Magnesium</keyword>
<organism evidence="18 19">
    <name type="scientific">Cylicocyclus nassatus</name>
    <name type="common">Nematode worm</name>
    <dbReference type="NCBI Taxonomy" id="53992"/>
    <lineage>
        <taxon>Eukaryota</taxon>
        <taxon>Metazoa</taxon>
        <taxon>Ecdysozoa</taxon>
        <taxon>Nematoda</taxon>
        <taxon>Chromadorea</taxon>
        <taxon>Rhabditida</taxon>
        <taxon>Rhabditina</taxon>
        <taxon>Rhabditomorpha</taxon>
        <taxon>Strongyloidea</taxon>
        <taxon>Strongylidae</taxon>
        <taxon>Cylicocyclus</taxon>
    </lineage>
</organism>
<dbReference type="EC" id="2.7.11.1" evidence="15"/>
<feature type="binding site" evidence="11 13">
    <location>
        <position position="71"/>
    </location>
    <ligand>
        <name>ATP</name>
        <dbReference type="ChEBI" id="CHEBI:30616"/>
    </ligand>
</feature>
<gene>
    <name evidence="18" type="ORF">CYNAS_LOCUS11675</name>
</gene>
<feature type="compositionally biased region" description="Polar residues" evidence="16">
    <location>
        <begin position="13"/>
        <end position="31"/>
    </location>
</feature>
<feature type="cross-link" description="Glycyl lysine isopeptide (Lys-Gly) (interchain with G-Cter in SUMO2)" evidence="12">
    <location>
        <position position="167"/>
    </location>
</feature>
<dbReference type="InterPro" id="IPR030616">
    <property type="entry name" value="Aur-like"/>
</dbReference>
<keyword evidence="5 15" id="KW-0418">Kinase</keyword>
<evidence type="ECO:0000256" key="5">
    <source>
        <dbReference type="ARBA" id="ARBA00022777"/>
    </source>
</evidence>
<dbReference type="CDD" id="cd14007">
    <property type="entry name" value="STKc_Aurora"/>
    <property type="match status" value="1"/>
</dbReference>
<feature type="region of interest" description="Disordered" evidence="16">
    <location>
        <begin position="13"/>
        <end position="32"/>
    </location>
</feature>
<keyword evidence="19" id="KW-1185">Reference proteome</keyword>
<dbReference type="PROSITE" id="PS00107">
    <property type="entry name" value="PROTEIN_KINASE_ATP"/>
    <property type="match status" value="1"/>
</dbReference>
<evidence type="ECO:0000256" key="13">
    <source>
        <dbReference type="PROSITE-ProRule" id="PRU10141"/>
    </source>
</evidence>
<evidence type="ECO:0000256" key="2">
    <source>
        <dbReference type="ARBA" id="ARBA00022527"/>
    </source>
</evidence>
<dbReference type="Gene3D" id="1.10.510.10">
    <property type="entry name" value="Transferase(Phosphotransferase) domain 1"/>
    <property type="match status" value="1"/>
</dbReference>
<dbReference type="SMART" id="SM00220">
    <property type="entry name" value="S_TKc"/>
    <property type="match status" value="1"/>
</dbReference>
<dbReference type="GO" id="GO:0004674">
    <property type="term" value="F:protein serine/threonine kinase activity"/>
    <property type="evidence" value="ECO:0007669"/>
    <property type="project" value="UniProtKB-KW"/>
</dbReference>
<evidence type="ECO:0000256" key="15">
    <source>
        <dbReference type="RuleBase" id="RU367134"/>
    </source>
</evidence>
<name>A0AA36M7J9_CYLNA</name>
<evidence type="ECO:0000259" key="17">
    <source>
        <dbReference type="PROSITE" id="PS50011"/>
    </source>
</evidence>
<feature type="binding site" evidence="11">
    <location>
        <position position="52"/>
    </location>
    <ligand>
        <name>ATP</name>
        <dbReference type="ChEBI" id="CHEBI:30616"/>
    </ligand>
</feature>
<reference evidence="18" key="1">
    <citation type="submission" date="2023-07" db="EMBL/GenBank/DDBJ databases">
        <authorList>
            <consortium name="CYATHOMIX"/>
        </authorList>
    </citation>
    <scope>NUCLEOTIDE SEQUENCE</scope>
    <source>
        <strain evidence="18">N/A</strain>
    </source>
</reference>
<dbReference type="Proteomes" id="UP001176961">
    <property type="component" value="Unassembled WGS sequence"/>
</dbReference>
<dbReference type="InterPro" id="IPR008271">
    <property type="entry name" value="Ser/Thr_kinase_AS"/>
</dbReference>
<dbReference type="PROSITE" id="PS00108">
    <property type="entry name" value="PROTEIN_KINASE_ST"/>
    <property type="match status" value="1"/>
</dbReference>
<evidence type="ECO:0000256" key="4">
    <source>
        <dbReference type="ARBA" id="ARBA00022741"/>
    </source>
</evidence>
<evidence type="ECO:0000256" key="3">
    <source>
        <dbReference type="ARBA" id="ARBA00022679"/>
    </source>
</evidence>
<dbReference type="PROSITE" id="PS50011">
    <property type="entry name" value="PROTEIN_KINASE_DOM"/>
    <property type="match status" value="1"/>
</dbReference>
<evidence type="ECO:0000256" key="11">
    <source>
        <dbReference type="PIRSR" id="PIRSR630616-2"/>
    </source>
</evidence>
<keyword evidence="4 11" id="KW-0547">Nucleotide-binding</keyword>
<keyword evidence="3 15" id="KW-0808">Transferase</keyword>
<feature type="binding site" evidence="11">
    <location>
        <begin position="120"/>
        <end position="122"/>
    </location>
    <ligand>
        <name>ATP</name>
        <dbReference type="ChEBI" id="CHEBI:30616"/>
    </ligand>
</feature>
<keyword evidence="2 14" id="KW-0723">Serine/threonine-protein kinase</keyword>
<feature type="binding site" evidence="11">
    <location>
        <position position="183"/>
    </location>
    <ligand>
        <name>ATP</name>
        <dbReference type="ChEBI" id="CHEBI:30616"/>
    </ligand>
</feature>
<accession>A0AA36M7J9</accession>
<evidence type="ECO:0000256" key="1">
    <source>
        <dbReference type="ARBA" id="ARBA00001946"/>
    </source>
</evidence>
<sequence>MCTKFLNSGLATVQRSCSNGPTSTAHSSSTAKPRPMWKLDDFELAYNVGKGRFGSVFAVRSKMDKCIVAIKILFKRTIEENEMRDQVKNEIEIQYHLRHPNILLLKGYFHDEERVFIITEYAKSGSLNARIRKKGKIHAFEAARYLYQVADALNYCHSKGVIHRDVKPENIFLDGCGNVKLADFGYALIAIVSRGPPCGTVEYMPPEIINETPFDHTIDNWAIGVLLYEMLVGQSPFHYDDTAEIVEAILACDLKIPMIVRQEPAELINKLIVKDPARRATLTEVMTNPWVACLSGISAK</sequence>
<dbReference type="Pfam" id="PF00069">
    <property type="entry name" value="Pkinase"/>
    <property type="match status" value="1"/>
</dbReference>
<dbReference type="FunFam" id="1.10.510.10:FF:000571">
    <property type="entry name" value="Maternal embryonic leucine zipper kinase"/>
    <property type="match status" value="1"/>
</dbReference>
<dbReference type="EMBL" id="CATQJL010000223">
    <property type="protein sequence ID" value="CAJ0599692.1"/>
    <property type="molecule type" value="Genomic_DNA"/>
</dbReference>
<evidence type="ECO:0000256" key="16">
    <source>
        <dbReference type="SAM" id="MobiDB-lite"/>
    </source>
</evidence>
<dbReference type="PIRSF" id="PIRSF000654">
    <property type="entry name" value="Integrin-linked_kinase"/>
    <property type="match status" value="1"/>
</dbReference>
<keyword evidence="6 11" id="KW-0067">ATP-binding</keyword>
<dbReference type="GO" id="GO:0005524">
    <property type="term" value="F:ATP binding"/>
    <property type="evidence" value="ECO:0007669"/>
    <property type="project" value="UniProtKB-UniRule"/>
</dbReference>
<evidence type="ECO:0000256" key="12">
    <source>
        <dbReference type="PIRSR" id="PIRSR630616-3"/>
    </source>
</evidence>
<evidence type="ECO:0000256" key="7">
    <source>
        <dbReference type="ARBA" id="ARBA00022842"/>
    </source>
</evidence>
<feature type="domain" description="Protein kinase" evidence="17">
    <location>
        <begin position="42"/>
        <end position="291"/>
    </location>
</feature>
<dbReference type="AlphaFoldDB" id="A0AA36M7J9"/>
<comment type="cofactor">
    <cofactor evidence="1">
        <name>Mg(2+)</name>
        <dbReference type="ChEBI" id="CHEBI:18420"/>
    </cofactor>
</comment>
<dbReference type="FunFam" id="3.30.200.20:FF:000042">
    <property type="entry name" value="Aurora kinase A"/>
    <property type="match status" value="1"/>
</dbReference>
<evidence type="ECO:0000313" key="18">
    <source>
        <dbReference type="EMBL" id="CAJ0599692.1"/>
    </source>
</evidence>
<feature type="active site" description="Proton acceptor" evidence="10">
    <location>
        <position position="165"/>
    </location>
</feature>
<evidence type="ECO:0000256" key="9">
    <source>
        <dbReference type="ARBA" id="ARBA00048679"/>
    </source>
</evidence>
<feature type="binding site" evidence="11">
    <location>
        <begin position="169"/>
        <end position="170"/>
    </location>
    <ligand>
        <name>ATP</name>
        <dbReference type="ChEBI" id="CHEBI:30616"/>
    </ligand>
</feature>
<comment type="catalytic activity">
    <reaction evidence="9 15">
        <text>L-seryl-[protein] + ATP = O-phospho-L-seryl-[protein] + ADP + H(+)</text>
        <dbReference type="Rhea" id="RHEA:17989"/>
        <dbReference type="Rhea" id="RHEA-COMP:9863"/>
        <dbReference type="Rhea" id="RHEA-COMP:11604"/>
        <dbReference type="ChEBI" id="CHEBI:15378"/>
        <dbReference type="ChEBI" id="CHEBI:29999"/>
        <dbReference type="ChEBI" id="CHEBI:30616"/>
        <dbReference type="ChEBI" id="CHEBI:83421"/>
        <dbReference type="ChEBI" id="CHEBI:456216"/>
        <dbReference type="EC" id="2.7.11.1"/>
    </reaction>
</comment>
<evidence type="ECO:0000313" key="19">
    <source>
        <dbReference type="Proteomes" id="UP001176961"/>
    </source>
</evidence>
<evidence type="ECO:0000256" key="8">
    <source>
        <dbReference type="ARBA" id="ARBA00047899"/>
    </source>
</evidence>
<dbReference type="PANTHER" id="PTHR24350">
    <property type="entry name" value="SERINE/THREONINE-PROTEIN KINASE IAL-RELATED"/>
    <property type="match status" value="1"/>
</dbReference>
<dbReference type="InterPro" id="IPR011009">
    <property type="entry name" value="Kinase-like_dom_sf"/>
</dbReference>
<comment type="caution">
    <text evidence="18">The sequence shown here is derived from an EMBL/GenBank/DDBJ whole genome shotgun (WGS) entry which is preliminary data.</text>
</comment>
<dbReference type="InterPro" id="IPR017441">
    <property type="entry name" value="Protein_kinase_ATP_BS"/>
</dbReference>
<dbReference type="SUPFAM" id="SSF56112">
    <property type="entry name" value="Protein kinase-like (PK-like)"/>
    <property type="match status" value="1"/>
</dbReference>